<reference evidence="1" key="1">
    <citation type="submission" date="2022-06" db="EMBL/GenBank/DDBJ databases">
        <title>Phylogenomic reconstructions and comparative analyses of Kickxellomycotina fungi.</title>
        <authorList>
            <person name="Reynolds N.K."/>
            <person name="Stajich J.E."/>
            <person name="Barry K."/>
            <person name="Grigoriev I.V."/>
            <person name="Crous P."/>
            <person name="Smith M.E."/>
        </authorList>
    </citation>
    <scope>NUCLEOTIDE SEQUENCE</scope>
    <source>
        <strain evidence="1">RSA 2271</strain>
    </source>
</reference>
<organism evidence="1 2">
    <name type="scientific">Spiromyces aspiralis</name>
    <dbReference type="NCBI Taxonomy" id="68401"/>
    <lineage>
        <taxon>Eukaryota</taxon>
        <taxon>Fungi</taxon>
        <taxon>Fungi incertae sedis</taxon>
        <taxon>Zoopagomycota</taxon>
        <taxon>Kickxellomycotina</taxon>
        <taxon>Kickxellomycetes</taxon>
        <taxon>Kickxellales</taxon>
        <taxon>Kickxellaceae</taxon>
        <taxon>Spiromyces</taxon>
    </lineage>
</organism>
<proteinExistence type="predicted"/>
<comment type="caution">
    <text evidence="1">The sequence shown here is derived from an EMBL/GenBank/DDBJ whole genome shotgun (WGS) entry which is preliminary data.</text>
</comment>
<sequence>MDSLIQLLSYLGDVGDGSSLQHPWIDAIALTALLRACGLRTRFCSNLQSAPPNKCTIPNERQLLQSQYWCEIYLPNLERWLSVNPLDARVGDKGVIEPLIARYEGTPMLYVVGIDNYGFITDITRRYSQAFSTKVVRLRRAAMGRGVFNPPIIDWWAASLRRWANTRPTEVERNEEYELQSGEVRAILPATFGEYTNHPLYALERHLGKTQVIYPREPIVGYVKGEPVFLRSCVHKV</sequence>
<protein>
    <submittedName>
        <fullName evidence="1">Uncharacterized protein</fullName>
    </submittedName>
</protein>
<accession>A0ACC1HC57</accession>
<dbReference type="Proteomes" id="UP001145114">
    <property type="component" value="Unassembled WGS sequence"/>
</dbReference>
<evidence type="ECO:0000313" key="2">
    <source>
        <dbReference type="Proteomes" id="UP001145114"/>
    </source>
</evidence>
<gene>
    <name evidence="1" type="ORF">EV182_004071</name>
</gene>
<name>A0ACC1HC57_9FUNG</name>
<evidence type="ECO:0000313" key="1">
    <source>
        <dbReference type="EMBL" id="KAJ1674047.1"/>
    </source>
</evidence>
<dbReference type="EMBL" id="JAMZIH010006320">
    <property type="protein sequence ID" value="KAJ1674047.1"/>
    <property type="molecule type" value="Genomic_DNA"/>
</dbReference>
<keyword evidence="2" id="KW-1185">Reference proteome</keyword>